<gene>
    <name evidence="2" type="ORF">ISN44_As08g026820</name>
</gene>
<dbReference type="Pfam" id="PF00646">
    <property type="entry name" value="F-box"/>
    <property type="match status" value="1"/>
</dbReference>
<dbReference type="PROSITE" id="PS50181">
    <property type="entry name" value="FBOX"/>
    <property type="match status" value="1"/>
</dbReference>
<dbReference type="InterPro" id="IPR006527">
    <property type="entry name" value="F-box-assoc_dom_typ1"/>
</dbReference>
<organism evidence="2 3">
    <name type="scientific">Arabidopsis suecica</name>
    <name type="common">Swedish thale-cress</name>
    <name type="synonym">Cardaminopsis suecica</name>
    <dbReference type="NCBI Taxonomy" id="45249"/>
    <lineage>
        <taxon>Eukaryota</taxon>
        <taxon>Viridiplantae</taxon>
        <taxon>Streptophyta</taxon>
        <taxon>Embryophyta</taxon>
        <taxon>Tracheophyta</taxon>
        <taxon>Spermatophyta</taxon>
        <taxon>Magnoliopsida</taxon>
        <taxon>eudicotyledons</taxon>
        <taxon>Gunneridae</taxon>
        <taxon>Pentapetalae</taxon>
        <taxon>rosids</taxon>
        <taxon>malvids</taxon>
        <taxon>Brassicales</taxon>
        <taxon>Brassicaceae</taxon>
        <taxon>Camelineae</taxon>
        <taxon>Arabidopsis</taxon>
    </lineage>
</organism>
<evidence type="ECO:0000313" key="3">
    <source>
        <dbReference type="Proteomes" id="UP000694251"/>
    </source>
</evidence>
<feature type="domain" description="F-box" evidence="1">
    <location>
        <begin position="8"/>
        <end position="54"/>
    </location>
</feature>
<comment type="caution">
    <text evidence="2">The sequence shown here is derived from an EMBL/GenBank/DDBJ whole genome shotgun (WGS) entry which is preliminary data.</text>
</comment>
<accession>A0A8T2BAR1</accession>
<dbReference type="EMBL" id="JAEFBJ010000008">
    <property type="protein sequence ID" value="KAG7583153.1"/>
    <property type="molecule type" value="Genomic_DNA"/>
</dbReference>
<evidence type="ECO:0000259" key="1">
    <source>
        <dbReference type="PROSITE" id="PS50181"/>
    </source>
</evidence>
<sequence>MEETTREMFSPPNLPLEMMEEILLRLPVKSLTRFKCVCRPWRSLISETLFALKHALILEALKATTSKKSPYGVITTSRYHLKSCCVNSLYNESTVNVFEHDGELLGRDYYQVVGTCHGLVCFHVDYDKSLYLWNPTIKLQQRLSGSDLETSDDEVVVTYGFGYDESEDDYKVVALLQQRHQMKTDANIYSTRQKRWRRSYTCFPSGVVVADKSRSGIYINGTLNWPGTHSSSSSWTIISYDMSCDEFKELPGPVFCSRGCFTMTLGDLRGCLSMVCYCKGANADVWVMKEFGEGESWSKLLSIPGLTDFVRPLWISDGLVVLLEFRYGLALYNCANGRFHYPVSDSLSGCRDAKVYVKTMVSPNDL</sequence>
<dbReference type="AlphaFoldDB" id="A0A8T2BAR1"/>
<dbReference type="CDD" id="cd22157">
    <property type="entry name" value="F-box_AtFBW1-like"/>
    <property type="match status" value="1"/>
</dbReference>
<dbReference type="Pfam" id="PF07734">
    <property type="entry name" value="FBA_1"/>
    <property type="match status" value="1"/>
</dbReference>
<dbReference type="Proteomes" id="UP000694251">
    <property type="component" value="Chromosome 8"/>
</dbReference>
<dbReference type="PANTHER" id="PTHR31672">
    <property type="entry name" value="BNACNNG10540D PROTEIN"/>
    <property type="match status" value="1"/>
</dbReference>
<dbReference type="InterPro" id="IPR017451">
    <property type="entry name" value="F-box-assoc_interact_dom"/>
</dbReference>
<evidence type="ECO:0000313" key="2">
    <source>
        <dbReference type="EMBL" id="KAG7583153.1"/>
    </source>
</evidence>
<protein>
    <submittedName>
        <fullName evidence="2">F-box domain</fullName>
    </submittedName>
</protein>
<dbReference type="InterPro" id="IPR001810">
    <property type="entry name" value="F-box_dom"/>
</dbReference>
<keyword evidence="3" id="KW-1185">Reference proteome</keyword>
<name>A0A8T2BAR1_ARASU</name>
<dbReference type="NCBIfam" id="TIGR01640">
    <property type="entry name" value="F_box_assoc_1"/>
    <property type="match status" value="1"/>
</dbReference>
<dbReference type="PANTHER" id="PTHR31672:SF13">
    <property type="entry name" value="F-BOX PROTEIN CPR30-LIKE"/>
    <property type="match status" value="1"/>
</dbReference>
<dbReference type="OrthoDB" id="591557at2759"/>
<dbReference type="SMART" id="SM00256">
    <property type="entry name" value="FBOX"/>
    <property type="match status" value="1"/>
</dbReference>
<reference evidence="2 3" key="1">
    <citation type="submission" date="2020-12" db="EMBL/GenBank/DDBJ databases">
        <title>Concerted genomic and epigenomic changes stabilize Arabidopsis allopolyploids.</title>
        <authorList>
            <person name="Chen Z."/>
        </authorList>
    </citation>
    <scope>NUCLEOTIDE SEQUENCE [LARGE SCALE GENOMIC DNA]</scope>
    <source>
        <strain evidence="2">As9502</strain>
        <tissue evidence="2">Leaf</tissue>
    </source>
</reference>
<proteinExistence type="predicted"/>
<dbReference type="InterPro" id="IPR050796">
    <property type="entry name" value="SCF_F-box_component"/>
</dbReference>